<comment type="caution">
    <text evidence="1">The sequence shown here is derived from an EMBL/GenBank/DDBJ whole genome shotgun (WGS) entry which is preliminary data.</text>
</comment>
<evidence type="ECO:0000313" key="2">
    <source>
        <dbReference type="Proteomes" id="UP000319908"/>
    </source>
</evidence>
<gene>
    <name evidence="1" type="ORF">Poly21_56980</name>
</gene>
<name>A0A5C6B1E8_9BACT</name>
<dbReference type="EMBL" id="SJPU01000017">
    <property type="protein sequence ID" value="TWU05401.1"/>
    <property type="molecule type" value="Genomic_DNA"/>
</dbReference>
<proteinExistence type="predicted"/>
<evidence type="ECO:0000313" key="1">
    <source>
        <dbReference type="EMBL" id="TWU05401.1"/>
    </source>
</evidence>
<reference evidence="1 2" key="1">
    <citation type="journal article" date="2020" name="Antonie Van Leeuwenhoek">
        <title>Rhodopirellula heiligendammensis sp. nov., Rhodopirellula pilleata sp. nov., and Rhodopirellula solitaria sp. nov. isolated from natural or artificial marine surfaces in Northern Germany and California, USA, and emended description of the genus Rhodopirellula.</title>
        <authorList>
            <person name="Kallscheuer N."/>
            <person name="Wiegand S."/>
            <person name="Jogler M."/>
            <person name="Boedeker C."/>
            <person name="Peeters S.H."/>
            <person name="Rast P."/>
            <person name="Heuer A."/>
            <person name="Jetten M.S.M."/>
            <person name="Rohde M."/>
            <person name="Jogler C."/>
        </authorList>
    </citation>
    <scope>NUCLEOTIDE SEQUENCE [LARGE SCALE GENOMIC DNA]</scope>
    <source>
        <strain evidence="1 2">Poly21</strain>
    </source>
</reference>
<dbReference type="Proteomes" id="UP000319908">
    <property type="component" value="Unassembled WGS sequence"/>
</dbReference>
<sequence>MLEGNISIRVTGERIEKSRSRRPTRAIHHVVKVTSETLRFEFLIVK</sequence>
<keyword evidence="2" id="KW-1185">Reference proteome</keyword>
<dbReference type="AlphaFoldDB" id="A0A5C6B1E8"/>
<accession>A0A5C6B1E8</accession>
<protein>
    <submittedName>
        <fullName evidence="1">Uncharacterized protein</fullName>
    </submittedName>
</protein>
<organism evidence="1 2">
    <name type="scientific">Allorhodopirellula heiligendammensis</name>
    <dbReference type="NCBI Taxonomy" id="2714739"/>
    <lineage>
        <taxon>Bacteria</taxon>
        <taxon>Pseudomonadati</taxon>
        <taxon>Planctomycetota</taxon>
        <taxon>Planctomycetia</taxon>
        <taxon>Pirellulales</taxon>
        <taxon>Pirellulaceae</taxon>
        <taxon>Allorhodopirellula</taxon>
    </lineage>
</organism>